<keyword evidence="2 4" id="KW-0238">DNA-binding</keyword>
<dbReference type="Pfam" id="PF00589">
    <property type="entry name" value="Phage_integrase"/>
    <property type="match status" value="1"/>
</dbReference>
<dbReference type="GO" id="GO:0015074">
    <property type="term" value="P:DNA integration"/>
    <property type="evidence" value="ECO:0007669"/>
    <property type="project" value="UniProtKB-KW"/>
</dbReference>
<dbReference type="PROSITE" id="PS51900">
    <property type="entry name" value="CB"/>
    <property type="match status" value="1"/>
</dbReference>
<evidence type="ECO:0000256" key="3">
    <source>
        <dbReference type="ARBA" id="ARBA00023172"/>
    </source>
</evidence>
<dbReference type="InterPro" id="IPR010998">
    <property type="entry name" value="Integrase_recombinase_N"/>
</dbReference>
<proteinExistence type="predicted"/>
<dbReference type="InterPro" id="IPR011010">
    <property type="entry name" value="DNA_brk_join_enz"/>
</dbReference>
<dbReference type="Gene3D" id="1.10.150.130">
    <property type="match status" value="1"/>
</dbReference>
<evidence type="ECO:0000256" key="1">
    <source>
        <dbReference type="ARBA" id="ARBA00022908"/>
    </source>
</evidence>
<keyword evidence="1" id="KW-0229">DNA integration</keyword>
<sequence>MTPLRQRMIGAMQMRGFSPRTHASYLAAVRDLARFTRRSPDTLGRADLQGYFEHLVIERKLAPASVRLSYNGIRFLYIQVLAWPAVDLDVALPKRPQRIPGLLTRAEVAAILGACANPRYRAMLTVCYGCGLRLSEVLALRVSDIDGERRLLRIEQGKGAKDRLVPLSPTLLEELRAYWRLYRPRDWLFAGRTGGPLSPTVLQKAYTRAKHRAGITKDGGIHALRHAYATHQLAAGLQVERLQRLMGHRSIQTTLRYVHWVPGAGEGEGPLDLIARLEVSHG</sequence>
<dbReference type="GO" id="GO:0006310">
    <property type="term" value="P:DNA recombination"/>
    <property type="evidence" value="ECO:0007669"/>
    <property type="project" value="UniProtKB-KW"/>
</dbReference>
<dbReference type="InterPro" id="IPR004107">
    <property type="entry name" value="Integrase_SAM-like_N"/>
</dbReference>
<keyword evidence="8" id="KW-1185">Reference proteome</keyword>
<protein>
    <submittedName>
        <fullName evidence="7">Site-specific recombinase XerD</fullName>
    </submittedName>
</protein>
<dbReference type="GO" id="GO:0003677">
    <property type="term" value="F:DNA binding"/>
    <property type="evidence" value="ECO:0007669"/>
    <property type="project" value="UniProtKB-UniRule"/>
</dbReference>
<dbReference type="RefSeq" id="WP_093038449.1">
    <property type="nucleotide sequence ID" value="NZ_FNNZ01000049.1"/>
</dbReference>
<evidence type="ECO:0000259" key="5">
    <source>
        <dbReference type="PROSITE" id="PS51898"/>
    </source>
</evidence>
<reference evidence="8" key="1">
    <citation type="submission" date="2016-10" db="EMBL/GenBank/DDBJ databases">
        <authorList>
            <person name="Varghese N."/>
            <person name="Submissions S."/>
        </authorList>
    </citation>
    <scope>NUCLEOTIDE SEQUENCE [LARGE SCALE GENOMIC DNA]</scope>
    <source>
        <strain evidence="8">DSM 217</strain>
    </source>
</reference>
<evidence type="ECO:0000256" key="2">
    <source>
        <dbReference type="ARBA" id="ARBA00023125"/>
    </source>
</evidence>
<dbReference type="InterPro" id="IPR044068">
    <property type="entry name" value="CB"/>
</dbReference>
<name>A0A1H3DIX2_THIRO</name>
<feature type="domain" description="Core-binding (CB)" evidence="6">
    <location>
        <begin position="1"/>
        <end position="81"/>
    </location>
</feature>
<dbReference type="Pfam" id="PF13495">
    <property type="entry name" value="Phage_int_SAM_4"/>
    <property type="match status" value="1"/>
</dbReference>
<dbReference type="SUPFAM" id="SSF56349">
    <property type="entry name" value="DNA breaking-rejoining enzymes"/>
    <property type="match status" value="1"/>
</dbReference>
<dbReference type="InterPro" id="IPR002104">
    <property type="entry name" value="Integrase_catalytic"/>
</dbReference>
<dbReference type="Gene3D" id="1.10.443.10">
    <property type="entry name" value="Intergrase catalytic core"/>
    <property type="match status" value="1"/>
</dbReference>
<evidence type="ECO:0000259" key="6">
    <source>
        <dbReference type="PROSITE" id="PS51900"/>
    </source>
</evidence>
<accession>A0A1H3DIX2</accession>
<evidence type="ECO:0000313" key="8">
    <source>
        <dbReference type="Proteomes" id="UP000198816"/>
    </source>
</evidence>
<dbReference type="PANTHER" id="PTHR30349:SF90">
    <property type="entry name" value="TYROSINE RECOMBINASE XERD"/>
    <property type="match status" value="1"/>
</dbReference>
<dbReference type="AlphaFoldDB" id="A0A1H3DIX2"/>
<dbReference type="STRING" id="1058.SAMN05421783_1497"/>
<dbReference type="Proteomes" id="UP000198816">
    <property type="component" value="Unassembled WGS sequence"/>
</dbReference>
<dbReference type="PROSITE" id="PS51898">
    <property type="entry name" value="TYR_RECOMBINASE"/>
    <property type="match status" value="1"/>
</dbReference>
<evidence type="ECO:0000313" key="7">
    <source>
        <dbReference type="EMBL" id="SDX65604.1"/>
    </source>
</evidence>
<dbReference type="PANTHER" id="PTHR30349">
    <property type="entry name" value="PHAGE INTEGRASE-RELATED"/>
    <property type="match status" value="1"/>
</dbReference>
<dbReference type="InterPro" id="IPR050090">
    <property type="entry name" value="Tyrosine_recombinase_XerCD"/>
</dbReference>
<dbReference type="OrthoDB" id="9801717at2"/>
<dbReference type="InterPro" id="IPR013762">
    <property type="entry name" value="Integrase-like_cat_sf"/>
</dbReference>
<gene>
    <name evidence="7" type="ORF">SAMN05421783_1497</name>
</gene>
<keyword evidence="3" id="KW-0233">DNA recombination</keyword>
<organism evidence="7 8">
    <name type="scientific">Thiocapsa roseopersicina</name>
    <dbReference type="NCBI Taxonomy" id="1058"/>
    <lineage>
        <taxon>Bacteria</taxon>
        <taxon>Pseudomonadati</taxon>
        <taxon>Pseudomonadota</taxon>
        <taxon>Gammaproteobacteria</taxon>
        <taxon>Chromatiales</taxon>
        <taxon>Chromatiaceae</taxon>
        <taxon>Thiocapsa</taxon>
    </lineage>
</organism>
<dbReference type="EMBL" id="FNNZ01000049">
    <property type="protein sequence ID" value="SDX65604.1"/>
    <property type="molecule type" value="Genomic_DNA"/>
</dbReference>
<evidence type="ECO:0000256" key="4">
    <source>
        <dbReference type="PROSITE-ProRule" id="PRU01248"/>
    </source>
</evidence>
<feature type="domain" description="Tyr recombinase" evidence="5">
    <location>
        <begin position="98"/>
        <end position="272"/>
    </location>
</feature>